<comment type="similarity">
    <text evidence="2">Belongs to the bacterial solute-binding protein SsuA/TauA family.</text>
</comment>
<protein>
    <recommendedName>
        <fullName evidence="6">SsuA/THI5-like domain-containing protein</fullName>
    </recommendedName>
</protein>
<proteinExistence type="inferred from homology"/>
<name>A0A221KGE6_VITFI</name>
<dbReference type="Proteomes" id="UP000199729">
    <property type="component" value="Chromosome"/>
</dbReference>
<keyword evidence="5" id="KW-1185">Reference proteome</keyword>
<dbReference type="PANTHER" id="PTHR30024">
    <property type="entry name" value="ALIPHATIC SULFONATES-BINDING PROTEIN-RELATED"/>
    <property type="match status" value="1"/>
</dbReference>
<evidence type="ECO:0000313" key="4">
    <source>
        <dbReference type="EMBL" id="ASM78045.1"/>
    </source>
</evidence>
<dbReference type="Pfam" id="PF13379">
    <property type="entry name" value="NMT1_2"/>
    <property type="match status" value="1"/>
</dbReference>
<dbReference type="GO" id="GO:0042918">
    <property type="term" value="P:alkanesulfonate transmembrane transport"/>
    <property type="evidence" value="ECO:0007669"/>
    <property type="project" value="TreeGrafter"/>
</dbReference>
<gene>
    <name evidence="4" type="ORF">VITFI_CDS2267</name>
</gene>
<dbReference type="PANTHER" id="PTHR30024:SF47">
    <property type="entry name" value="TAURINE-BINDING PERIPLASMIC PROTEIN"/>
    <property type="match status" value="1"/>
</dbReference>
<sequence>MQALLVGGMLGPVGLRAASAPSGHTLVLGTQPLGMPCSAISALIQRDQVLQQTLARTQWRLSHRPFGKGSDMLPLLSLRQLSAAFLGDMPTLVAAALGEAAIVGLVKQTSTAIVGRGLERIEDLRDKRVGYVEASSAHYTLLQALNLAGLQESQITLVPLAVDQMVEALERNDIDAFAAWEPASSLALMRHRAHRVIFRGSTTDYLVINHFFTQEHPEISLALIASFVRAIQWMRLSRLNLDKAVRWANDEATSFSGRALALPLRQLTAIVERDLLDVPAAPWVSPPDAQSPLRQEFEFLARLGKLPSQARWGQVERAFGYDGLSKVLTQSRQYQTHVFNYRE</sequence>
<evidence type="ECO:0000256" key="1">
    <source>
        <dbReference type="ARBA" id="ARBA00004418"/>
    </source>
</evidence>
<reference evidence="4 5" key="1">
    <citation type="submission" date="2017-07" db="EMBL/GenBank/DDBJ databases">
        <title>Complete Genome Sequence of the cosmetic ferment Vitreoscilla filiformis (ATCC15551).</title>
        <authorList>
            <person name="Contreras S."/>
            <person name="Sagory-Zalkind P."/>
            <person name="Blanquart H."/>
            <person name="Iltis A."/>
            <person name="Morand S.C."/>
        </authorList>
    </citation>
    <scope>NUCLEOTIDE SEQUENCE [LARGE SCALE GENOMIC DNA]</scope>
    <source>
        <strain evidence="4 5">ATCC 15551</strain>
    </source>
</reference>
<dbReference type="KEGG" id="vff:VITFI_CDS2267"/>
<evidence type="ECO:0000313" key="5">
    <source>
        <dbReference type="Proteomes" id="UP000199729"/>
    </source>
</evidence>
<dbReference type="GO" id="GO:0042597">
    <property type="term" value="C:periplasmic space"/>
    <property type="evidence" value="ECO:0007669"/>
    <property type="project" value="UniProtKB-SubCell"/>
</dbReference>
<evidence type="ECO:0008006" key="6">
    <source>
        <dbReference type="Google" id="ProtNLM"/>
    </source>
</evidence>
<organism evidence="4 5">
    <name type="scientific">Vitreoscilla filiformis</name>
    <dbReference type="NCBI Taxonomy" id="63"/>
    <lineage>
        <taxon>Bacteria</taxon>
        <taxon>Pseudomonadati</taxon>
        <taxon>Pseudomonadota</taxon>
        <taxon>Betaproteobacteria</taxon>
        <taxon>Neisseriales</taxon>
        <taxon>Neisseriaceae</taxon>
        <taxon>Vitreoscilla</taxon>
    </lineage>
</organism>
<accession>A0A221KGE6</accession>
<dbReference type="Gene3D" id="3.40.190.10">
    <property type="entry name" value="Periplasmic binding protein-like II"/>
    <property type="match status" value="2"/>
</dbReference>
<evidence type="ECO:0000256" key="3">
    <source>
        <dbReference type="ARBA" id="ARBA00022729"/>
    </source>
</evidence>
<dbReference type="EMBL" id="CP022423">
    <property type="protein sequence ID" value="ASM78045.1"/>
    <property type="molecule type" value="Genomic_DNA"/>
</dbReference>
<comment type="subcellular location">
    <subcellularLocation>
        <location evidence="1">Periplasm</location>
    </subcellularLocation>
</comment>
<dbReference type="SUPFAM" id="SSF53850">
    <property type="entry name" value="Periplasmic binding protein-like II"/>
    <property type="match status" value="1"/>
</dbReference>
<evidence type="ECO:0000256" key="2">
    <source>
        <dbReference type="ARBA" id="ARBA00010742"/>
    </source>
</evidence>
<keyword evidence="3" id="KW-0732">Signal</keyword>
<dbReference type="AlphaFoldDB" id="A0A221KGE6"/>